<reference evidence="3" key="2">
    <citation type="submission" date="2013-10" db="EMBL/GenBank/DDBJ databases">
        <authorList>
            <person name="Aslett M."/>
        </authorList>
    </citation>
    <scope>NUCLEOTIDE SEQUENCE [LARGE SCALE GENOMIC DNA]</scope>
    <source>
        <strain evidence="3">Houghton</strain>
    </source>
</reference>
<dbReference type="OrthoDB" id="448893at2759"/>
<dbReference type="GO" id="GO:0004378">
    <property type="term" value="F:GDP-Man:Man(1)GlcNAc(2)-PP-Dol alpha-1,3-mannosyltransferase activity"/>
    <property type="evidence" value="ECO:0007669"/>
    <property type="project" value="InterPro"/>
</dbReference>
<gene>
    <name evidence="3" type="ORF">EBH_0008870</name>
</gene>
<keyword evidence="4" id="KW-1185">Reference proteome</keyword>
<proteinExistence type="predicted"/>
<evidence type="ECO:0000256" key="2">
    <source>
        <dbReference type="SAM" id="Phobius"/>
    </source>
</evidence>
<accession>U6LUM8</accession>
<dbReference type="AlphaFoldDB" id="U6LUM8"/>
<evidence type="ECO:0000256" key="1">
    <source>
        <dbReference type="ARBA" id="ARBA00022679"/>
    </source>
</evidence>
<dbReference type="InterPro" id="IPR027054">
    <property type="entry name" value="ALG2"/>
</dbReference>
<protein>
    <submittedName>
        <fullName evidence="3">Glycosyl transferase, group 1 domain containing protein, putative</fullName>
    </submittedName>
</protein>
<dbReference type="PANTHER" id="PTHR45918:SF1">
    <property type="entry name" value="ALPHA-1,3_1,6-MANNOSYLTRANSFERASE ALG2"/>
    <property type="match status" value="1"/>
</dbReference>
<dbReference type="SUPFAM" id="SSF53756">
    <property type="entry name" value="UDP-Glycosyltransferase/glycogen phosphorylase"/>
    <property type="match status" value="1"/>
</dbReference>
<dbReference type="PANTHER" id="PTHR45918">
    <property type="entry name" value="ALPHA-1,3/1,6-MANNOSYLTRANSFERASE ALG2"/>
    <property type="match status" value="1"/>
</dbReference>
<feature type="transmembrane region" description="Helical" evidence="2">
    <location>
        <begin position="89"/>
        <end position="107"/>
    </location>
</feature>
<organism evidence="3 4">
    <name type="scientific">Eimeria brunetti</name>
    <dbReference type="NCBI Taxonomy" id="51314"/>
    <lineage>
        <taxon>Eukaryota</taxon>
        <taxon>Sar</taxon>
        <taxon>Alveolata</taxon>
        <taxon>Apicomplexa</taxon>
        <taxon>Conoidasida</taxon>
        <taxon>Coccidia</taxon>
        <taxon>Eucoccidiorida</taxon>
        <taxon>Eimeriorina</taxon>
        <taxon>Eimeriidae</taxon>
        <taxon>Eimeria</taxon>
    </lineage>
</organism>
<keyword evidence="2" id="KW-0472">Membrane</keyword>
<dbReference type="VEuPathDB" id="ToxoDB:EBH_0008870"/>
<dbReference type="EMBL" id="HG713427">
    <property type="protein sequence ID" value="CDJ53856.1"/>
    <property type="molecule type" value="Genomic_DNA"/>
</dbReference>
<keyword evidence="1 3" id="KW-0808">Transferase</keyword>
<sequence>MSAKQTKVAFFHLDLGVGGAEQLVLQTALQTHEAFVDSLRLPCKVDLFTSYYDKSRCLESSRDRRLNIRVFGSFLPHAILRRFRVACSILRMVYLVLAAIVTGNVGYDLVFNDQVAVVNPLLRLIGMCDMVLVNSKFTAETFCKTFPSFRMAKPRVLYPPVSREVEAFQLYGNTGNGNACFSQLDG</sequence>
<dbReference type="Proteomes" id="UP000030750">
    <property type="component" value="Unassembled WGS sequence"/>
</dbReference>
<evidence type="ECO:0000313" key="4">
    <source>
        <dbReference type="Proteomes" id="UP000030750"/>
    </source>
</evidence>
<name>U6LUM8_9EIME</name>
<keyword evidence="2" id="KW-0812">Transmembrane</keyword>
<dbReference type="GO" id="GO:0012505">
    <property type="term" value="C:endomembrane system"/>
    <property type="evidence" value="ECO:0007669"/>
    <property type="project" value="TreeGrafter"/>
</dbReference>
<evidence type="ECO:0000313" key="3">
    <source>
        <dbReference type="EMBL" id="CDJ53856.1"/>
    </source>
</evidence>
<reference evidence="3" key="1">
    <citation type="submission" date="2013-10" db="EMBL/GenBank/DDBJ databases">
        <title>Genomic analysis of the causative agents of coccidiosis in chickens.</title>
        <authorList>
            <person name="Reid A.J."/>
            <person name="Blake D."/>
            <person name="Billington K."/>
            <person name="Browne H."/>
            <person name="Dunn M."/>
            <person name="Hung S."/>
            <person name="Kawahara F."/>
            <person name="Miranda-Saavedra D."/>
            <person name="Mourier T."/>
            <person name="Nagra H."/>
            <person name="Otto T.D."/>
            <person name="Rawlings N."/>
            <person name="Sanchez A."/>
            <person name="Sanders M."/>
            <person name="Subramaniam C."/>
            <person name="Tay Y."/>
            <person name="Dear P."/>
            <person name="Doerig C."/>
            <person name="Gruber A."/>
            <person name="Parkinson J."/>
            <person name="Shirley M."/>
            <person name="Wan K.L."/>
            <person name="Berriman M."/>
            <person name="Tomley F."/>
            <person name="Pain A."/>
        </authorList>
    </citation>
    <scope>NUCLEOTIDE SEQUENCE [LARGE SCALE GENOMIC DNA]</scope>
    <source>
        <strain evidence="3">Houghton</strain>
    </source>
</reference>
<keyword evidence="2" id="KW-1133">Transmembrane helix</keyword>